<dbReference type="EMBL" id="CABIJS010000222">
    <property type="protein sequence ID" value="VUZ46988.1"/>
    <property type="molecule type" value="Genomic_DNA"/>
</dbReference>
<dbReference type="AlphaFoldDB" id="A0A564YJT3"/>
<evidence type="ECO:0000256" key="1">
    <source>
        <dbReference type="SAM" id="MobiDB-lite"/>
    </source>
</evidence>
<feature type="compositionally biased region" description="Basic and acidic residues" evidence="1">
    <location>
        <begin position="245"/>
        <end position="261"/>
    </location>
</feature>
<evidence type="ECO:0000313" key="4">
    <source>
        <dbReference type="Proteomes" id="UP000321570"/>
    </source>
</evidence>
<dbReference type="InterPro" id="IPR000313">
    <property type="entry name" value="PWWP_dom"/>
</dbReference>
<feature type="domain" description="PWWP" evidence="2">
    <location>
        <begin position="399"/>
        <end position="454"/>
    </location>
</feature>
<feature type="compositionally biased region" description="Polar residues" evidence="1">
    <location>
        <begin position="208"/>
        <end position="228"/>
    </location>
</feature>
<dbReference type="Gene3D" id="2.30.30.140">
    <property type="match status" value="1"/>
</dbReference>
<accession>A0A564YJT3</accession>
<name>A0A564YJT3_HYMDI</name>
<dbReference type="SUPFAM" id="SSF63748">
    <property type="entry name" value="Tudor/PWWP/MBT"/>
    <property type="match status" value="1"/>
</dbReference>
<organism evidence="3 4">
    <name type="scientific">Hymenolepis diminuta</name>
    <name type="common">Rat tapeworm</name>
    <dbReference type="NCBI Taxonomy" id="6216"/>
    <lineage>
        <taxon>Eukaryota</taxon>
        <taxon>Metazoa</taxon>
        <taxon>Spiralia</taxon>
        <taxon>Lophotrochozoa</taxon>
        <taxon>Platyhelminthes</taxon>
        <taxon>Cestoda</taxon>
        <taxon>Eucestoda</taxon>
        <taxon>Cyclophyllidea</taxon>
        <taxon>Hymenolepididae</taxon>
        <taxon>Hymenolepis</taxon>
    </lineage>
</organism>
<sequence length="556" mass="61256">MASSIADAKDWPTDQTINVVVDYSTEKLLAVKYVSEGKVYRGILLADDQRIGVNETRAAGAETWLPFTTDSSNGLSLNTTACCAERFTYKANGEASRFSILHPSNKRLFPSRGPSRSVFRPKSESFCQICKKSINTSSSDSYLQEETSPKTSKRGHSATDSYNEGKLLPSAKRRRLEEATPKSQTKSKKPNDIEGGSVKKKVQEPKDNSTSIATLNPTSNESINTQASVEKPPSKSENGNSNAEFAKESLKTDRKRTAVPHEKHKNRYRQASVKKEEDAIIKVSELPQAPIAVPTNPELPHPHIKIKINRALISSDGDADSNQKRSSEVTGGYKVEVLHGEPGPVVSESLTLHQPAFPSPIADSASSSHSPLVYDPQPVTESNLVETHQVPSSSITFRIGDVVWGKLSGWPWWPARITRLCLRPPYACIAQITWFGTNETNELSCEKILPFLANYQKKLDKRKYKQGKQNSYKKAIDAAMALAQPQDAQSSIIADTSNQVTPNGDVASETLFPPEIEPEELRPEFEESGSLIIDHTPLNSNSNLENGQTLHNQALY</sequence>
<feature type="region of interest" description="Disordered" evidence="1">
    <location>
        <begin position="534"/>
        <end position="556"/>
    </location>
</feature>
<dbReference type="Proteomes" id="UP000321570">
    <property type="component" value="Unassembled WGS sequence"/>
</dbReference>
<proteinExistence type="predicted"/>
<protein>
    <recommendedName>
        <fullName evidence="2">PWWP domain-containing protein</fullName>
    </recommendedName>
</protein>
<dbReference type="SMART" id="SM00293">
    <property type="entry name" value="PWWP"/>
    <property type="match status" value="1"/>
</dbReference>
<keyword evidence="4" id="KW-1185">Reference proteome</keyword>
<feature type="compositionally biased region" description="Polar residues" evidence="1">
    <location>
        <begin position="138"/>
        <end position="150"/>
    </location>
</feature>
<feature type="region of interest" description="Disordered" evidence="1">
    <location>
        <begin position="138"/>
        <end position="267"/>
    </location>
</feature>
<dbReference type="PROSITE" id="PS50812">
    <property type="entry name" value="PWWP"/>
    <property type="match status" value="1"/>
</dbReference>
<reference evidence="3 4" key="1">
    <citation type="submission" date="2019-07" db="EMBL/GenBank/DDBJ databases">
        <authorList>
            <person name="Jastrzebski P J."/>
            <person name="Paukszto L."/>
            <person name="Jastrzebski P J."/>
        </authorList>
    </citation>
    <scope>NUCLEOTIDE SEQUENCE [LARGE SCALE GENOMIC DNA]</scope>
    <source>
        <strain evidence="3 4">WMS-il1</strain>
    </source>
</reference>
<dbReference type="Pfam" id="PF00855">
    <property type="entry name" value="PWWP"/>
    <property type="match status" value="1"/>
</dbReference>
<gene>
    <name evidence="3" type="ORF">WMSIL1_LOCUS6374</name>
</gene>
<feature type="compositionally biased region" description="Polar residues" evidence="1">
    <location>
        <begin position="537"/>
        <end position="556"/>
    </location>
</feature>
<evidence type="ECO:0000313" key="3">
    <source>
        <dbReference type="EMBL" id="VUZ46988.1"/>
    </source>
</evidence>
<evidence type="ECO:0000259" key="2">
    <source>
        <dbReference type="PROSITE" id="PS50812"/>
    </source>
</evidence>